<reference evidence="2 3" key="1">
    <citation type="submission" date="2020-03" db="EMBL/GenBank/DDBJ databases">
        <title>Dissostichus mawsoni Genome sequencing and assembly.</title>
        <authorList>
            <person name="Park H."/>
        </authorList>
    </citation>
    <scope>NUCLEOTIDE SEQUENCE [LARGE SCALE GENOMIC DNA]</scope>
    <source>
        <strain evidence="2">DM0001</strain>
        <tissue evidence="2">Muscle</tissue>
    </source>
</reference>
<protein>
    <submittedName>
        <fullName evidence="2">Uncharacterized protein</fullName>
    </submittedName>
</protein>
<evidence type="ECO:0000256" key="1">
    <source>
        <dbReference type="SAM" id="MobiDB-lite"/>
    </source>
</evidence>
<dbReference type="AlphaFoldDB" id="A0A7J5YGE6"/>
<gene>
    <name evidence="2" type="ORF">F7725_015069</name>
</gene>
<name>A0A7J5YGE6_DISMA</name>
<evidence type="ECO:0000313" key="3">
    <source>
        <dbReference type="Proteomes" id="UP000518266"/>
    </source>
</evidence>
<organism evidence="2 3">
    <name type="scientific">Dissostichus mawsoni</name>
    <name type="common">Antarctic cod</name>
    <dbReference type="NCBI Taxonomy" id="36200"/>
    <lineage>
        <taxon>Eukaryota</taxon>
        <taxon>Metazoa</taxon>
        <taxon>Chordata</taxon>
        <taxon>Craniata</taxon>
        <taxon>Vertebrata</taxon>
        <taxon>Euteleostomi</taxon>
        <taxon>Actinopterygii</taxon>
        <taxon>Neopterygii</taxon>
        <taxon>Teleostei</taxon>
        <taxon>Neoteleostei</taxon>
        <taxon>Acanthomorphata</taxon>
        <taxon>Eupercaria</taxon>
        <taxon>Perciformes</taxon>
        <taxon>Notothenioidei</taxon>
        <taxon>Nototheniidae</taxon>
        <taxon>Dissostichus</taxon>
    </lineage>
</organism>
<keyword evidence="3" id="KW-1185">Reference proteome</keyword>
<dbReference type="Proteomes" id="UP000518266">
    <property type="component" value="Unassembled WGS sequence"/>
</dbReference>
<feature type="region of interest" description="Disordered" evidence="1">
    <location>
        <begin position="30"/>
        <end position="63"/>
    </location>
</feature>
<accession>A0A7J5YGE6</accession>
<proteinExistence type="predicted"/>
<dbReference type="EMBL" id="JAAKFY010000012">
    <property type="protein sequence ID" value="KAF3848572.1"/>
    <property type="molecule type" value="Genomic_DNA"/>
</dbReference>
<sequence length="78" mass="8373">MEQKCPVHGPQLVLFTQTDGSDGPVVELKGSPAVDHHAGVPAARAHRHPAAEEASENIHDSAGYQDLSETFLKKKGEF</sequence>
<evidence type="ECO:0000313" key="2">
    <source>
        <dbReference type="EMBL" id="KAF3848572.1"/>
    </source>
</evidence>
<comment type="caution">
    <text evidence="2">The sequence shown here is derived from an EMBL/GenBank/DDBJ whole genome shotgun (WGS) entry which is preliminary data.</text>
</comment>